<feature type="non-terminal residue" evidence="3">
    <location>
        <position position="70"/>
    </location>
</feature>
<dbReference type="GO" id="GO:0016485">
    <property type="term" value="P:protein processing"/>
    <property type="evidence" value="ECO:0007669"/>
    <property type="project" value="TreeGrafter"/>
</dbReference>
<protein>
    <submittedName>
        <fullName evidence="3">Neutral endopeptidase</fullName>
        <ecNumber evidence="3">3.4.24.-</ecNumber>
    </submittedName>
</protein>
<dbReference type="GO" id="GO:0004222">
    <property type="term" value="F:metalloendopeptidase activity"/>
    <property type="evidence" value="ECO:0007669"/>
    <property type="project" value="InterPro"/>
</dbReference>
<name>A0A3B0P6H1_9BACT</name>
<dbReference type="PANTHER" id="PTHR11733:SF167">
    <property type="entry name" value="FI17812P1-RELATED"/>
    <property type="match status" value="1"/>
</dbReference>
<evidence type="ECO:0000313" key="3">
    <source>
        <dbReference type="EMBL" id="SYV90525.1"/>
    </source>
</evidence>
<feature type="domain" description="Peptidase M13 C-terminal" evidence="2">
    <location>
        <begin position="7"/>
        <end position="70"/>
    </location>
</feature>
<sequence>MTPAIVNAYYNPTKNIIVFPAGILQAPFYSKKQSSSANYGGIGAVIAHEISHAFDNNGANFDEVGNMVNW</sequence>
<evidence type="ECO:0000259" key="2">
    <source>
        <dbReference type="Pfam" id="PF01431"/>
    </source>
</evidence>
<organism evidence="3 4">
    <name type="scientific">Metamycoplasma alkalescens</name>
    <dbReference type="NCBI Taxonomy" id="45363"/>
    <lineage>
        <taxon>Bacteria</taxon>
        <taxon>Bacillati</taxon>
        <taxon>Mycoplasmatota</taxon>
        <taxon>Mycoplasmoidales</taxon>
        <taxon>Metamycoplasmataceae</taxon>
        <taxon>Metamycoplasma</taxon>
    </lineage>
</organism>
<gene>
    <name evidence="3" type="primary">pepO_2</name>
    <name evidence="3" type="ORF">NCTC10135_01049</name>
</gene>
<dbReference type="InterPro" id="IPR018497">
    <property type="entry name" value="Peptidase_M13_C"/>
</dbReference>
<dbReference type="PANTHER" id="PTHR11733">
    <property type="entry name" value="ZINC METALLOPROTEASE FAMILY M13 NEPRILYSIN-RELATED"/>
    <property type="match status" value="1"/>
</dbReference>
<dbReference type="InterPro" id="IPR024079">
    <property type="entry name" value="MetalloPept_cat_dom_sf"/>
</dbReference>
<dbReference type="PRINTS" id="PR00786">
    <property type="entry name" value="NEPRILYSIN"/>
</dbReference>
<dbReference type="InterPro" id="IPR000718">
    <property type="entry name" value="Peptidase_M13"/>
</dbReference>
<evidence type="ECO:0000313" key="4">
    <source>
        <dbReference type="Proteomes" id="UP000259864"/>
    </source>
</evidence>
<dbReference type="SUPFAM" id="SSF55486">
    <property type="entry name" value="Metalloproteases ('zincins'), catalytic domain"/>
    <property type="match status" value="1"/>
</dbReference>
<dbReference type="Gene3D" id="3.40.390.10">
    <property type="entry name" value="Collagenase (Catalytic Domain)"/>
    <property type="match status" value="1"/>
</dbReference>
<dbReference type="PROSITE" id="PS51885">
    <property type="entry name" value="NEPRILYSIN"/>
    <property type="match status" value="1"/>
</dbReference>
<dbReference type="EMBL" id="LS991949">
    <property type="protein sequence ID" value="SYV90525.1"/>
    <property type="molecule type" value="Genomic_DNA"/>
</dbReference>
<reference evidence="4" key="1">
    <citation type="submission" date="2018-06" db="EMBL/GenBank/DDBJ databases">
        <authorList>
            <consortium name="Pathogen Informatics"/>
        </authorList>
    </citation>
    <scope>NUCLEOTIDE SEQUENCE [LARGE SCALE GENOMIC DNA]</scope>
    <source>
        <strain evidence="4">NCTC10135</strain>
    </source>
</reference>
<comment type="similarity">
    <text evidence="1">Belongs to the peptidase M13 family.</text>
</comment>
<dbReference type="Proteomes" id="UP000259864">
    <property type="component" value="Chromosome 1"/>
</dbReference>
<accession>A0A3B0P6H1</accession>
<dbReference type="EC" id="3.4.24.-" evidence="3"/>
<dbReference type="AlphaFoldDB" id="A0A3B0P6H1"/>
<dbReference type="GO" id="GO:0005886">
    <property type="term" value="C:plasma membrane"/>
    <property type="evidence" value="ECO:0007669"/>
    <property type="project" value="TreeGrafter"/>
</dbReference>
<keyword evidence="3" id="KW-0378">Hydrolase</keyword>
<dbReference type="KEGG" id="mala:NCTC10135_01049"/>
<proteinExistence type="inferred from homology"/>
<dbReference type="Pfam" id="PF01431">
    <property type="entry name" value="Peptidase_M13"/>
    <property type="match status" value="1"/>
</dbReference>
<evidence type="ECO:0000256" key="1">
    <source>
        <dbReference type="ARBA" id="ARBA00007357"/>
    </source>
</evidence>